<dbReference type="GO" id="GO:0006958">
    <property type="term" value="P:complement activation, classical pathway"/>
    <property type="evidence" value="ECO:0007669"/>
    <property type="project" value="UniProtKB-KW"/>
</dbReference>
<feature type="disulfide bond" evidence="9">
    <location>
        <begin position="2415"/>
        <end position="2458"/>
    </location>
</feature>
<feature type="domain" description="Sushi" evidence="12">
    <location>
        <begin position="228"/>
        <end position="287"/>
    </location>
</feature>
<feature type="disulfide bond" evidence="9">
    <location>
        <begin position="1310"/>
        <end position="1337"/>
    </location>
</feature>
<keyword evidence="6" id="KW-0180">Complement pathway</keyword>
<keyword evidence="4" id="KW-0677">Repeat</keyword>
<feature type="domain" description="Sushi" evidence="12">
    <location>
        <begin position="1586"/>
        <end position="1644"/>
    </location>
</feature>
<dbReference type="FunFam" id="2.10.70.10:FF:000055">
    <property type="entry name" value="Complement decay-accelerating factor, GPI-anchored"/>
    <property type="match status" value="2"/>
</dbReference>
<feature type="domain" description="Sushi" evidence="12">
    <location>
        <begin position="288"/>
        <end position="351"/>
    </location>
</feature>
<feature type="disulfide bond" evidence="9">
    <location>
        <begin position="1651"/>
        <end position="1694"/>
    </location>
</feature>
<feature type="chain" id="PRO_5014194657" evidence="11">
    <location>
        <begin position="28"/>
        <end position="3200"/>
    </location>
</feature>
<name>A0A2I0M082_COLLI</name>
<feature type="domain" description="Sushi" evidence="12">
    <location>
        <begin position="1777"/>
        <end position="1837"/>
    </location>
</feature>
<evidence type="ECO:0000256" key="8">
    <source>
        <dbReference type="ARBA" id="ARBA00023180"/>
    </source>
</evidence>
<feature type="domain" description="Sushi" evidence="12">
    <location>
        <begin position="1649"/>
        <end position="1713"/>
    </location>
</feature>
<dbReference type="InterPro" id="IPR000436">
    <property type="entry name" value="Sushi_SCR_CCP_dom"/>
</dbReference>
<feature type="disulfide bond" evidence="9">
    <location>
        <begin position="2968"/>
        <end position="3011"/>
    </location>
</feature>
<dbReference type="CDD" id="cd00033">
    <property type="entry name" value="CCP"/>
    <property type="match status" value="40"/>
</dbReference>
<dbReference type="FunFam" id="2.10.70.10:FF:000014">
    <property type="entry name" value="Membrane cofactor protein"/>
    <property type="match status" value="11"/>
</dbReference>
<feature type="disulfide bond" evidence="9">
    <location>
        <begin position="2042"/>
        <end position="2085"/>
    </location>
</feature>
<dbReference type="SUPFAM" id="SSF57535">
    <property type="entry name" value="Complement control module/SCR domain"/>
    <property type="match status" value="43"/>
</dbReference>
<feature type="domain" description="Sushi" evidence="12">
    <location>
        <begin position="896"/>
        <end position="960"/>
    </location>
</feature>
<comment type="caution">
    <text evidence="9">Lacks conserved residue(s) required for the propagation of feature annotation.</text>
</comment>
<feature type="domain" description="Sushi" evidence="12">
    <location>
        <begin position="418"/>
        <end position="477"/>
    </location>
</feature>
<dbReference type="FunFam" id="2.10.70.10:FF:000038">
    <property type="entry name" value="Complement component receptor type 1"/>
    <property type="match status" value="1"/>
</dbReference>
<feature type="disulfide bond" evidence="9">
    <location>
        <begin position="3029"/>
        <end position="3072"/>
    </location>
</feature>
<feature type="disulfide bond" evidence="9">
    <location>
        <begin position="1281"/>
        <end position="1324"/>
    </location>
</feature>
<feature type="domain" description="Sushi" evidence="12">
    <location>
        <begin position="2413"/>
        <end position="2473"/>
    </location>
</feature>
<feature type="disulfide bond" evidence="9">
    <location>
        <begin position="898"/>
        <end position="941"/>
    </location>
</feature>
<feature type="signal peptide" evidence="11">
    <location>
        <begin position="1"/>
        <end position="27"/>
    </location>
</feature>
<keyword evidence="13" id="KW-0675">Receptor</keyword>
<feature type="domain" description="Sushi" evidence="12">
    <location>
        <begin position="2040"/>
        <end position="2104"/>
    </location>
</feature>
<accession>A0A2I0M082</accession>
<evidence type="ECO:0000313" key="13">
    <source>
        <dbReference type="EMBL" id="PKK23084.1"/>
    </source>
</evidence>
<feature type="disulfide bond" evidence="9">
    <location>
        <begin position="258"/>
        <end position="285"/>
    </location>
</feature>
<feature type="domain" description="Sushi" evidence="12">
    <location>
        <begin position="95"/>
        <end position="156"/>
    </location>
</feature>
<feature type="domain" description="Sushi" evidence="12">
    <location>
        <begin position="3027"/>
        <end position="3087"/>
    </location>
</feature>
<feature type="domain" description="Sushi" evidence="12">
    <location>
        <begin position="2105"/>
        <end position="2163"/>
    </location>
</feature>
<proteinExistence type="predicted"/>
<dbReference type="Gene3D" id="2.10.70.10">
    <property type="entry name" value="Complement Module, domain 1"/>
    <property type="match status" value="42"/>
</dbReference>
<feature type="disulfide bond" evidence="9">
    <location>
        <begin position="2504"/>
        <end position="2531"/>
    </location>
</feature>
<feature type="compositionally biased region" description="Pro residues" evidence="10">
    <location>
        <begin position="574"/>
        <end position="586"/>
    </location>
</feature>
<evidence type="ECO:0000256" key="6">
    <source>
        <dbReference type="ARBA" id="ARBA00022875"/>
    </source>
</evidence>
<evidence type="ECO:0000313" key="14">
    <source>
        <dbReference type="Proteomes" id="UP000053872"/>
    </source>
</evidence>
<feature type="domain" description="Sushi" evidence="12">
    <location>
        <begin position="352"/>
        <end position="416"/>
    </location>
</feature>
<feature type="domain" description="Sushi" evidence="12">
    <location>
        <begin position="2657"/>
        <end position="2716"/>
    </location>
</feature>
<dbReference type="InParanoid" id="A0A2I0M082"/>
<dbReference type="STRING" id="8932.A0A2I0M082"/>
<feature type="domain" description="Sushi" evidence="12">
    <location>
        <begin position="2229"/>
        <end position="2290"/>
    </location>
</feature>
<evidence type="ECO:0000256" key="11">
    <source>
        <dbReference type="SAM" id="SignalP"/>
    </source>
</evidence>
<organism evidence="13 14">
    <name type="scientific">Columba livia</name>
    <name type="common">Rock dove</name>
    <dbReference type="NCBI Taxonomy" id="8932"/>
    <lineage>
        <taxon>Eukaryota</taxon>
        <taxon>Metazoa</taxon>
        <taxon>Chordata</taxon>
        <taxon>Craniata</taxon>
        <taxon>Vertebrata</taxon>
        <taxon>Euteleostomi</taxon>
        <taxon>Archelosauria</taxon>
        <taxon>Archosauria</taxon>
        <taxon>Dinosauria</taxon>
        <taxon>Saurischia</taxon>
        <taxon>Theropoda</taxon>
        <taxon>Coelurosauria</taxon>
        <taxon>Aves</taxon>
        <taxon>Neognathae</taxon>
        <taxon>Neoaves</taxon>
        <taxon>Columbimorphae</taxon>
        <taxon>Columbiformes</taxon>
        <taxon>Columbidae</taxon>
        <taxon>Columba</taxon>
    </lineage>
</organism>
<keyword evidence="14" id="KW-1185">Reference proteome</keyword>
<dbReference type="Pfam" id="PF00084">
    <property type="entry name" value="Sushi"/>
    <property type="match status" value="42"/>
</dbReference>
<feature type="disulfide bond" evidence="9">
    <location>
        <begin position="2382"/>
        <end position="2409"/>
    </location>
</feature>
<feature type="domain" description="Sushi" evidence="12">
    <location>
        <begin position="1400"/>
        <end position="1463"/>
    </location>
</feature>
<feature type="disulfide bond" evidence="9">
    <location>
        <begin position="1948"/>
        <end position="1975"/>
    </location>
</feature>
<dbReference type="Proteomes" id="UP000053872">
    <property type="component" value="Unassembled WGS sequence"/>
</dbReference>
<reference evidence="13 14" key="1">
    <citation type="journal article" date="2013" name="Science">
        <title>Genomic diversity and evolution of the head crest in the rock pigeon.</title>
        <authorList>
            <person name="Shapiro M.D."/>
            <person name="Kronenberg Z."/>
            <person name="Li C."/>
            <person name="Domyan E.T."/>
            <person name="Pan H."/>
            <person name="Campbell M."/>
            <person name="Tan H."/>
            <person name="Huff C.D."/>
            <person name="Hu H."/>
            <person name="Vickrey A.I."/>
            <person name="Nielsen S.C."/>
            <person name="Stringham S.A."/>
            <person name="Hu H."/>
            <person name="Willerslev E."/>
            <person name="Gilbert M.T."/>
            <person name="Yandell M."/>
            <person name="Zhang G."/>
            <person name="Wang J."/>
        </authorList>
    </citation>
    <scope>NUCLEOTIDE SEQUENCE [LARGE SCALE GENOMIC DNA]</scope>
    <source>
        <tissue evidence="13">Blood</tissue>
    </source>
</reference>
<feature type="disulfide bond" evidence="9">
    <location>
        <begin position="2721"/>
        <end position="2764"/>
    </location>
</feature>
<feature type="disulfide bond" evidence="9">
    <location>
        <begin position="2598"/>
        <end position="2641"/>
    </location>
</feature>
<feature type="disulfide bond" evidence="9">
    <location>
        <begin position="448"/>
        <end position="475"/>
    </location>
</feature>
<feature type="disulfide bond" evidence="9">
    <location>
        <begin position="1808"/>
        <end position="1835"/>
    </location>
</feature>
<feature type="domain" description="Sushi" evidence="12">
    <location>
        <begin position="1524"/>
        <end position="1585"/>
    </location>
</feature>
<feature type="disulfide bond" evidence="9">
    <location>
        <begin position="2687"/>
        <end position="2714"/>
    </location>
</feature>
<feature type="domain" description="Sushi" evidence="12">
    <location>
        <begin position="2966"/>
        <end position="3026"/>
    </location>
</feature>
<dbReference type="SMART" id="SM00032">
    <property type="entry name" value="CCP"/>
    <property type="match status" value="42"/>
</dbReference>
<feature type="disulfide bond" evidence="9">
    <location>
        <begin position="479"/>
        <end position="522"/>
    </location>
</feature>
<evidence type="ECO:0000256" key="7">
    <source>
        <dbReference type="ARBA" id="ARBA00023157"/>
    </source>
</evidence>
<feature type="domain" description="Sushi" evidence="12">
    <location>
        <begin position="579"/>
        <end position="641"/>
    </location>
</feature>
<feature type="disulfide bond" evidence="9">
    <location>
        <begin position="2566"/>
        <end position="2593"/>
    </location>
</feature>
<feature type="region of interest" description="Disordered" evidence="10">
    <location>
        <begin position="574"/>
        <end position="601"/>
    </location>
</feature>
<feature type="region of interest" description="Disordered" evidence="10">
    <location>
        <begin position="3172"/>
        <end position="3200"/>
    </location>
</feature>
<evidence type="ECO:0000256" key="2">
    <source>
        <dbReference type="ARBA" id="ARBA00022659"/>
    </source>
</evidence>
<feature type="domain" description="Sushi" evidence="12">
    <location>
        <begin position="642"/>
        <end position="706"/>
    </location>
</feature>
<feature type="domain" description="Sushi" evidence="12">
    <location>
        <begin position="1913"/>
        <end position="1977"/>
    </location>
</feature>
<dbReference type="GO" id="GO:0045087">
    <property type="term" value="P:innate immune response"/>
    <property type="evidence" value="ECO:0007669"/>
    <property type="project" value="UniProtKB-KW"/>
</dbReference>
<keyword evidence="1" id="KW-0399">Innate immunity</keyword>
<evidence type="ECO:0000256" key="4">
    <source>
        <dbReference type="ARBA" id="ARBA00022737"/>
    </source>
</evidence>
<feature type="region of interest" description="Disordered" evidence="10">
    <location>
        <begin position="1128"/>
        <end position="1148"/>
    </location>
</feature>
<dbReference type="InterPro" id="IPR035976">
    <property type="entry name" value="Sushi/SCR/CCP_sf"/>
</dbReference>
<evidence type="ECO:0000259" key="12">
    <source>
        <dbReference type="PROSITE" id="PS50923"/>
    </source>
</evidence>
<feature type="disulfide bond" evidence="9">
    <location>
        <begin position="2537"/>
        <end position="2580"/>
    </location>
</feature>
<dbReference type="EMBL" id="AKCR02000055">
    <property type="protein sequence ID" value="PKK23084.1"/>
    <property type="molecule type" value="Genomic_DNA"/>
</dbReference>
<feature type="domain" description="Sushi" evidence="12">
    <location>
        <begin position="2719"/>
        <end position="2779"/>
    </location>
</feature>
<feature type="domain" description="Sushi" evidence="12">
    <location>
        <begin position="3088"/>
        <end position="3146"/>
    </location>
</feature>
<feature type="domain" description="Sushi" evidence="12">
    <location>
        <begin position="30"/>
        <end position="94"/>
    </location>
</feature>
<evidence type="ECO:0000256" key="10">
    <source>
        <dbReference type="SAM" id="MobiDB-lite"/>
    </source>
</evidence>
<keyword evidence="7 9" id="KW-1015">Disulfide bond</keyword>
<evidence type="ECO:0000256" key="5">
    <source>
        <dbReference type="ARBA" id="ARBA00022859"/>
    </source>
</evidence>
<gene>
    <name evidence="13" type="primary">CR1</name>
    <name evidence="13" type="ORF">A306_00007414</name>
</gene>
<protein>
    <submittedName>
        <fullName evidence="13">Complement component (3b/4b) receptor 1 (Knops blood group)</fullName>
    </submittedName>
</protein>
<keyword evidence="3 11" id="KW-0732">Signal</keyword>
<feature type="disulfide bond" evidence="9">
    <location>
        <begin position="3058"/>
        <end position="3085"/>
    </location>
</feature>
<keyword evidence="5" id="KW-0391">Immunity</keyword>
<feature type="domain" description="Sushi" evidence="12">
    <location>
        <begin position="1340"/>
        <end position="1399"/>
    </location>
</feature>
<feature type="domain" description="Sushi" evidence="12">
    <location>
        <begin position="2164"/>
        <end position="2228"/>
    </location>
</feature>
<feature type="disulfide bond" evidence="9">
    <location>
        <begin position="770"/>
        <end position="813"/>
    </location>
</feature>
<evidence type="ECO:0000256" key="3">
    <source>
        <dbReference type="ARBA" id="ARBA00022729"/>
    </source>
</evidence>
<feature type="domain" description="Sushi" evidence="12">
    <location>
        <begin position="1464"/>
        <end position="1523"/>
    </location>
</feature>
<feature type="domain" description="Sushi" evidence="12">
    <location>
        <begin position="2596"/>
        <end position="2656"/>
    </location>
</feature>
<sequence length="3200" mass="346349">MLVLELGRQRDCTTVLGLFLFAALVVAVQSACDVPPRLPSAELKERYQSMTTFPYGLKVEYTCRPGYMRNLNVQNTLVCGRNSRWYGSMEFCIPKPCSYPGEPANGRLVLTERFTFGSSVNFTCNTGYRLIGDSQIQCVIKNGAITWDRDIPICEPIPCPPPPEIANGEHSGAGKDRFEYGASVTYRCHPVKRGEAPFSLVGDDSIFCTTTDNLNGVWSKAAPECKVVNCEQPSVEHGELLSGYRPAYTYRDTVVFDCNFRYAMNGSDTSTCQENGLWDPPLPRCQLSSCTDPPDVENAIKAKLAGNLFPVETIITYECWEGHQFSPGETTRHIKCLPDFTWTETPPPCERIRCANPGIKNGKPLYLWEDKDSYVYGYRLEITCNDGYAFKGRGGSVVLQCTSDGRWDPAAPECTETPRCPKPDTAHGKEVYKSKDDYTVGTRVRLACDEGYALRGQDSIECQAGANWNPPLPFCDKVCGPPPQITNGQHSGLGRDQFSYGAEVNYSCAEGLSLVGDNPIYCTSEDGVNLTWSGPAPECRVVRCPKPVVQRGRMTPGDAESQCLADGTWHPPLPTCQPGDCGPPPRMAHSRPSSDEHASSFPVGSRVTYTCVEGAMKIPGRSDTVECLPGALWSKLPEPCGRSCAAPTRLRFAALSEADEKINFFPVGTNVSYVCRPGYENTSQSSPTSTCLENLVWLEAAELCRRRSCGEPGALPRGRTVPLTDLQFGARATVFCDDGYKLVGSNFIQCQLKGNNVEWSKRPTCELITCSSPPRIANGKHDGEGVEKFVYNSTVTYSCDYGFQLVGNVSIHCTNTDKINGVWSGAAPECKKKSVAVELGAKEMEKSPSPQISRGNGIRPSKKALTWETKLSLYKKSLQNTISFSRSVSFSKTPAISCPPPPTIPNGQHNGNGTEEFAYNSVVMYMCDPGLQLVGNETLLCTTENSIDGVWSRSPPECRVAAVIVGVIAALLINRWKDNKQRSDKACLPEHEVNGRDLPMHPKIMDDGKQPVLWHSYFCHTSSCHVCSSCEERLHAALAPRAVTRHRGCATCEHWLRTQPGTPRTYRVPSIEETHSPAETSSPAEVADALRAEGAGEAVSDAEQLMDRESSHHICPICEDWLRTHDDQHGTHHVAPTREQQDRGPGGPICPPCADRLHLSHVHSDTSRCPVCPLAGEGTLAHLVAQRTPGCHVCPVCTVPTHAHLCQPWHPTPEKTLRLAVAVMTPREQPGLLSPAPEKAGRVRSLSLRTAAHSPAERGAAMGLRWLCAVLLALPGAWGVCPPPPRFIFAEPTAPLNESYAVGTNLTYRCRPGYTMVKSPVVSCLSSSHWSSNPDFCIGKSCGPPNIMNGNFEYTTNLSLGATINITCNVGYRLIGKPSVQCILRGNEVFWDDIPHCAIIPCLPPPAIENGQLNSGNRDFTYGMAAIYSCNNGFDLIGNNTIHCTTDDNLNGIWSGPAPECKVVRCENPAVKNGKRLSGFGLEHKYKSTVTFECNSGYFLNGSSIVICEADNTWKPPLPTCDPVCGPAPQFPFAELSSAVGDSSPAGTELSYRCKPGYTVAQGKSSVVTCLSDTTWSADPDFCIRQQCAHPNIENGDVNADTFPFETVVTFTCHPGYELKVPSAKCVVSGNGVDWDPASPYCERRLQDVLCEEPPTIASGTHNGTKGTDFVQGSTIAYKCNHGFTLVGEPFLRCIARDQYQGAWNNPAPECRGGANMIIVGIFPLLLAMLVMNAQEAAIPPGAAVCARDRSMVLVFALRLLGSSALLLATAAGAQEVTCPRPPNIANGLHSGQSLGKFSRGVTVYYSCKDGFELVGNASIRCGESGVWSRPLPRCEAIGCKIPEVQNGKIYKPQSTYKAGETLQFGCDAGYTTNAYESQCQPVRPCPMPPGVRNGNHNGQGKAFFTMGMSVTYTCDPGYYLVGEVTNGNHNSQGKANFTMGMSVTYTCDPGYYLVGNAVVFCRASGNWSRPIPQCEEKKCNHPGEPVNGKISFLTDVLFGSTVHYSCEEGHRLIGQSSRRCEISGGRVEWSGAVPICQRIPCAPPPDIPNGKHTGRLLDEFHFGTSVTYTCNAGFPLHGEPNIHCTTRDGKTGVWSGPPPQCGEARCPVPQVQNGRIVSPRTAYTHKDTVTFECEPGYVLRGQRVVQCQLNNTWEPPVPVCEQAGCKAPPSLAFAEPKEPYDNQSIFPVGRTVNYVCRPGYTQHLGMPQAITCLENQTWSVALEFCKRKQCANPGDPENGRAVVLTDLLFGSKVNYTCNKGYKLVGSSQRTCEVSGTHVSWSGDAPVCQKVKCPPPPGIANGKASGQPSATHLPGSAVLYTCRDGYSLVGNGSPPPQAGGAGPGPAVKVCCSTGCKRPEIQNGRTMGLETVYRVTDIVVFECDFGYALKGSQESQCQFGGTWNPPVPICEKMLQCPSPPSIKNGQHASKDVKVFIPGVSVRYYCDPGYVLTGKTTVSCLTSGTWSIPYPHCEVINCASPIVQNGDVAEGQSAVYPPGANVTFQCHPGFVLHGSSEAKCQLGGRWAPAVPTCEPALPCPPPPVIAHATHSAELGTNFTSGMSVSYSCDPGYLLVGEAQLNCTSSGAWSVPAPRCEGRLCPSPSAIDHGQHDGEDVKLFAPGKSVNYSCDPGYSLIGKTTLYCTVNGSWSIPYPWCEVINCTNPNIQNGDVAEGQSAVYPPGANVTFQCHPGFVLRGSNEAECQLGGHWAPAVPTCEPVLLQCPSPPNIDKGNHNSQGLEVFTAGMVVNYSCDPGYSLQGEASIYCTDSGNWSLPLPRCAGTWWFRGGCGAPPNLTFAKLTEEYKNLTEFLVGDTVRYSCQLGYMRHPGVSPTLTCLKNHTWSEALAFCTGWLDTLTGDVRFSEQTSHGVVFSLFVRVVCPVPRIQNGRVSVLKYRYTYNDTVSFKCRKGFTLRGHRTARCQADKTWDPPVNCVVFAQPNVYFKLLMLHLDGVAERYHHPDTTMKPVLHCPKPADITHGSLSGPAKAFFTPGTSVRYTCEPGFSLIGPASISCTESGAWSHPPPVCQVVRCFHPPNITNGKLNGNISDTFSYGASVSYSCDPGYSLVGNASIKCTVLGTWSRPPPRCKEIRCVFPEVQGVKKAVQGNTYRSGTNVTLECDDGYTLEGISQIQCQEDLSWDPPVPACKMTSHKSGSVGLACLCCRSKRNEMRFEAFSPSREAPGDPSPGKGLAPSGRGEAAAM</sequence>
<feature type="domain" description="Sushi" evidence="12">
    <location>
        <begin position="2535"/>
        <end position="2595"/>
    </location>
</feature>
<feature type="domain" description="Sushi" evidence="12">
    <location>
        <begin position="707"/>
        <end position="767"/>
    </location>
</feature>
<feature type="domain" description="Sushi" evidence="12">
    <location>
        <begin position="2785"/>
        <end position="2849"/>
    </location>
</feature>
<evidence type="ECO:0000256" key="1">
    <source>
        <dbReference type="ARBA" id="ARBA00022588"/>
    </source>
</evidence>
<feature type="domain" description="Sushi" evidence="12">
    <location>
        <begin position="478"/>
        <end position="541"/>
    </location>
</feature>
<feature type="disulfide bond" evidence="9">
    <location>
        <begin position="2997"/>
        <end position="3024"/>
    </location>
</feature>
<feature type="domain" description="Sushi" evidence="12">
    <location>
        <begin position="157"/>
        <end position="227"/>
    </location>
</feature>
<evidence type="ECO:0000256" key="9">
    <source>
        <dbReference type="PROSITE-ProRule" id="PRU00302"/>
    </source>
</evidence>
<feature type="domain" description="Sushi" evidence="12">
    <location>
        <begin position="1978"/>
        <end position="2039"/>
    </location>
</feature>
<feature type="disulfide bond" evidence="9">
    <location>
        <begin position="2627"/>
        <end position="2654"/>
    </location>
</feature>
<feature type="domain" description="Sushi" evidence="12">
    <location>
        <begin position="2291"/>
        <end position="2352"/>
    </location>
</feature>
<dbReference type="PANTHER" id="PTHR19325:SF551">
    <property type="entry name" value="ZONA PELLUCIDA SPERM-BINDING PROTEIN 3 RECEPTOR"/>
    <property type="match status" value="1"/>
</dbReference>
<feature type="disulfide bond" evidence="9">
    <location>
        <begin position="2750"/>
        <end position="2777"/>
    </location>
</feature>
<feature type="disulfide bond" evidence="9">
    <location>
        <begin position="2444"/>
        <end position="2471"/>
    </location>
</feature>
<feature type="domain" description="Sushi" evidence="12">
    <location>
        <begin position="1279"/>
        <end position="1339"/>
    </location>
</feature>
<dbReference type="PANTHER" id="PTHR19325">
    <property type="entry name" value="COMPLEMENT COMPONENT-RELATED SUSHI DOMAIN-CONTAINING"/>
    <property type="match status" value="1"/>
</dbReference>
<keyword evidence="8" id="KW-0325">Glycoprotein</keyword>
<feature type="disulfide bond" evidence="9">
    <location>
        <begin position="1494"/>
        <end position="1521"/>
    </location>
</feature>
<comment type="caution">
    <text evidence="13">The sequence shown here is derived from an EMBL/GenBank/DDBJ whole genome shotgun (WGS) entry which is preliminary data.</text>
</comment>
<feature type="domain" description="Sushi" evidence="12">
    <location>
        <begin position="768"/>
        <end position="832"/>
    </location>
</feature>
<feature type="disulfide bond" evidence="9">
    <location>
        <begin position="2134"/>
        <end position="2161"/>
    </location>
</feature>
<dbReference type="PROSITE" id="PS50923">
    <property type="entry name" value="SUSHI"/>
    <property type="match status" value="40"/>
</dbReference>
<feature type="domain" description="Sushi" evidence="12">
    <location>
        <begin position="2474"/>
        <end position="2533"/>
    </location>
</feature>
<feature type="domain" description="Sushi" evidence="12">
    <location>
        <begin position="2353"/>
        <end position="2411"/>
    </location>
</feature>
<feature type="disulfide bond" evidence="9">
    <location>
        <begin position="3117"/>
        <end position="3144"/>
    </location>
</feature>
<keyword evidence="2 9" id="KW-0768">Sushi</keyword>
<dbReference type="InterPro" id="IPR050350">
    <property type="entry name" value="Compl-Cell_Adhes-Reg"/>
</dbReference>
<dbReference type="FunFam" id="2.10.70.10:FF:000070">
    <property type="entry name" value="Complement C3d receptor 2"/>
    <property type="match status" value="1"/>
</dbReference>
<feature type="domain" description="Sushi" evidence="12">
    <location>
        <begin position="2876"/>
        <end position="2933"/>
    </location>
</feature>
<feature type="disulfide bond" evidence="9">
    <location>
        <begin position="1779"/>
        <end position="1822"/>
    </location>
</feature>